<feature type="compositionally biased region" description="Basic and acidic residues" evidence="4">
    <location>
        <begin position="34"/>
        <end position="44"/>
    </location>
</feature>
<dbReference type="AlphaFoldDB" id="A0A7X3D0B3"/>
<dbReference type="InterPro" id="IPR020103">
    <property type="entry name" value="PsdUridine_synth_cat_dom_sf"/>
</dbReference>
<evidence type="ECO:0000259" key="5">
    <source>
        <dbReference type="SMART" id="SM00363"/>
    </source>
</evidence>
<feature type="region of interest" description="Disordered" evidence="4">
    <location>
        <begin position="1"/>
        <end position="47"/>
    </location>
</feature>
<evidence type="ECO:0000256" key="2">
    <source>
        <dbReference type="ARBA" id="ARBA00023235"/>
    </source>
</evidence>
<dbReference type="Gene3D" id="3.30.70.1560">
    <property type="entry name" value="Alpha-L RNA-binding motif"/>
    <property type="match status" value="1"/>
</dbReference>
<accession>A0A7X3D0B3</accession>
<dbReference type="Proteomes" id="UP000540519">
    <property type="component" value="Unassembled WGS sequence"/>
</dbReference>
<dbReference type="SUPFAM" id="SSF55174">
    <property type="entry name" value="Alpha-L RNA-binding motif"/>
    <property type="match status" value="1"/>
</dbReference>
<comment type="caution">
    <text evidence="6">The sequence shown here is derived from an EMBL/GenBank/DDBJ whole genome shotgun (WGS) entry which is preliminary data.</text>
</comment>
<keyword evidence="3" id="KW-0694">RNA-binding</keyword>
<dbReference type="GO" id="GO:0003723">
    <property type="term" value="F:RNA binding"/>
    <property type="evidence" value="ECO:0007669"/>
    <property type="project" value="UniProtKB-KW"/>
</dbReference>
<dbReference type="Pfam" id="PF01479">
    <property type="entry name" value="S4"/>
    <property type="match status" value="1"/>
</dbReference>
<sequence>MGRSDSNNDKRASGRQGGTFRKKSYARGNSPVRKKTEQEPKKPSDPNLIRLNKYVANSGVCSRREADIYISAGSVTVNGKPVIEMGYKVKLTDEVKFDGRLLNPIKKEYVLLNKPKDFTTAARNEHGRRTALGLISKATKTELLPVGKLGKDTTGLLLFTNDGDLTKRLNSPKNGLRKIFHIELSKPLRSADLKKIQEGIIVDEKVIKVQDVSFVDKAPKNQIGMEIFSTRTNIVQRIFETLGYEIVKLDRVVYAGLTKKDLPRGHWRYLTEQEVVNLGMIK</sequence>
<organism evidence="6 7">
    <name type="scientific">Zobellia amurskyensis</name>
    <dbReference type="NCBI Taxonomy" id="248905"/>
    <lineage>
        <taxon>Bacteria</taxon>
        <taxon>Pseudomonadati</taxon>
        <taxon>Bacteroidota</taxon>
        <taxon>Flavobacteriia</taxon>
        <taxon>Flavobacteriales</taxon>
        <taxon>Flavobacteriaceae</taxon>
        <taxon>Zobellia</taxon>
    </lineage>
</organism>
<gene>
    <name evidence="6" type="ORF">D9O36_03645</name>
</gene>
<dbReference type="PANTHER" id="PTHR47683:SF2">
    <property type="entry name" value="RNA-BINDING S4 DOMAIN-CONTAINING PROTEIN"/>
    <property type="match status" value="1"/>
</dbReference>
<name>A0A7X3D0B3_9FLAO</name>
<feature type="compositionally biased region" description="Basic and acidic residues" evidence="4">
    <location>
        <begin position="1"/>
        <end position="12"/>
    </location>
</feature>
<evidence type="ECO:0000256" key="3">
    <source>
        <dbReference type="PROSITE-ProRule" id="PRU00182"/>
    </source>
</evidence>
<dbReference type="GO" id="GO:0000455">
    <property type="term" value="P:enzyme-directed rRNA pseudouridine synthesis"/>
    <property type="evidence" value="ECO:0007669"/>
    <property type="project" value="UniProtKB-ARBA"/>
</dbReference>
<dbReference type="Pfam" id="PF00849">
    <property type="entry name" value="PseudoU_synth_2"/>
    <property type="match status" value="1"/>
</dbReference>
<evidence type="ECO:0000256" key="4">
    <source>
        <dbReference type="SAM" id="MobiDB-lite"/>
    </source>
</evidence>
<feature type="domain" description="RNA-binding S4" evidence="5">
    <location>
        <begin position="49"/>
        <end position="106"/>
    </location>
</feature>
<dbReference type="InterPro" id="IPR020094">
    <property type="entry name" value="TruA/RsuA/RluB/E/F_N"/>
</dbReference>
<dbReference type="Gene3D" id="3.30.70.580">
    <property type="entry name" value="Pseudouridine synthase I, catalytic domain, N-terminal subdomain"/>
    <property type="match status" value="1"/>
</dbReference>
<dbReference type="GO" id="GO:0120159">
    <property type="term" value="F:rRNA pseudouridine synthase activity"/>
    <property type="evidence" value="ECO:0007669"/>
    <property type="project" value="UniProtKB-ARBA"/>
</dbReference>
<dbReference type="InterPro" id="IPR050343">
    <property type="entry name" value="RsuA_PseudoU_synthase"/>
</dbReference>
<dbReference type="Gene3D" id="3.10.290.10">
    <property type="entry name" value="RNA-binding S4 domain"/>
    <property type="match status" value="1"/>
</dbReference>
<dbReference type="InterPro" id="IPR042092">
    <property type="entry name" value="PsdUridine_s_RsuA/RluB/E/F_cat"/>
</dbReference>
<dbReference type="PROSITE" id="PS50889">
    <property type="entry name" value="S4"/>
    <property type="match status" value="1"/>
</dbReference>
<dbReference type="CDD" id="cd00165">
    <property type="entry name" value="S4"/>
    <property type="match status" value="1"/>
</dbReference>
<dbReference type="InterPro" id="IPR006145">
    <property type="entry name" value="PsdUridine_synth_RsuA/RluA"/>
</dbReference>
<evidence type="ECO:0000256" key="1">
    <source>
        <dbReference type="ARBA" id="ARBA00008348"/>
    </source>
</evidence>
<evidence type="ECO:0000313" key="6">
    <source>
        <dbReference type="EMBL" id="MUH34924.1"/>
    </source>
</evidence>
<keyword evidence="2" id="KW-0413">Isomerase</keyword>
<dbReference type="InterPro" id="IPR036986">
    <property type="entry name" value="S4_RNA-bd_sf"/>
</dbReference>
<dbReference type="FunFam" id="3.10.290.10:FF:000003">
    <property type="entry name" value="Pseudouridine synthase"/>
    <property type="match status" value="1"/>
</dbReference>
<reference evidence="6 7" key="1">
    <citation type="journal article" date="2019" name="Mar. Drugs">
        <title>Comparative Genomics and CAZyme Genome Repertoires of Marine Zobellia amurskyensis KMM 3526(T) and Zobellia laminariae KMM 3676(T).</title>
        <authorList>
            <person name="Chernysheva N."/>
            <person name="Bystritskaya E."/>
            <person name="Stenkova A."/>
            <person name="Golovkin I."/>
            <person name="Nedashkovskaya O."/>
            <person name="Isaeva M."/>
        </authorList>
    </citation>
    <scope>NUCLEOTIDE SEQUENCE [LARGE SCALE GENOMIC DNA]</scope>
    <source>
        <strain evidence="6 7">KMM 3526</strain>
    </source>
</reference>
<dbReference type="SMART" id="SM00363">
    <property type="entry name" value="S4"/>
    <property type="match status" value="1"/>
</dbReference>
<proteinExistence type="inferred from homology"/>
<comment type="similarity">
    <text evidence="1">Belongs to the pseudouridine synthase RsuA family.</text>
</comment>
<dbReference type="InterPro" id="IPR002942">
    <property type="entry name" value="S4_RNA-bd"/>
</dbReference>
<dbReference type="EMBL" id="RCNR01000005">
    <property type="protein sequence ID" value="MUH34924.1"/>
    <property type="molecule type" value="Genomic_DNA"/>
</dbReference>
<dbReference type="RefSeq" id="WP_155598883.1">
    <property type="nucleotide sequence ID" value="NZ_RCNR01000005.1"/>
</dbReference>
<dbReference type="PANTHER" id="PTHR47683">
    <property type="entry name" value="PSEUDOURIDINE SYNTHASE FAMILY PROTEIN-RELATED"/>
    <property type="match status" value="1"/>
</dbReference>
<protein>
    <submittedName>
        <fullName evidence="6">rRNA pseudouridine synthase</fullName>
    </submittedName>
</protein>
<dbReference type="OrthoDB" id="9807213at2"/>
<keyword evidence="7" id="KW-1185">Reference proteome</keyword>
<evidence type="ECO:0000313" key="7">
    <source>
        <dbReference type="Proteomes" id="UP000540519"/>
    </source>
</evidence>
<dbReference type="SUPFAM" id="SSF55120">
    <property type="entry name" value="Pseudouridine synthase"/>
    <property type="match status" value="1"/>
</dbReference>